<dbReference type="EMBL" id="JAAKFY010000017">
    <property type="protein sequence ID" value="KAF3844043.1"/>
    <property type="molecule type" value="Genomic_DNA"/>
</dbReference>
<dbReference type="AlphaFoldDB" id="A0A7J5Y4J0"/>
<accession>A0A7J5Y4J0</accession>
<proteinExistence type="predicted"/>
<evidence type="ECO:0000313" key="1">
    <source>
        <dbReference type="EMBL" id="KAF3844043.1"/>
    </source>
</evidence>
<protein>
    <submittedName>
        <fullName evidence="1">Uncharacterized protein</fullName>
    </submittedName>
</protein>
<reference evidence="1 2" key="1">
    <citation type="submission" date="2020-03" db="EMBL/GenBank/DDBJ databases">
        <title>Dissostichus mawsoni Genome sequencing and assembly.</title>
        <authorList>
            <person name="Park H."/>
        </authorList>
    </citation>
    <scope>NUCLEOTIDE SEQUENCE [LARGE SCALE GENOMIC DNA]</scope>
    <source>
        <strain evidence="1">DM0001</strain>
        <tissue evidence="1">Muscle</tissue>
    </source>
</reference>
<gene>
    <name evidence="1" type="ORF">F7725_016091</name>
</gene>
<evidence type="ECO:0000313" key="2">
    <source>
        <dbReference type="Proteomes" id="UP000518266"/>
    </source>
</evidence>
<keyword evidence="2" id="KW-1185">Reference proteome</keyword>
<name>A0A7J5Y4J0_DISMA</name>
<dbReference type="Proteomes" id="UP000518266">
    <property type="component" value="Unassembled WGS sequence"/>
</dbReference>
<organism evidence="1 2">
    <name type="scientific">Dissostichus mawsoni</name>
    <name type="common">Antarctic cod</name>
    <dbReference type="NCBI Taxonomy" id="36200"/>
    <lineage>
        <taxon>Eukaryota</taxon>
        <taxon>Metazoa</taxon>
        <taxon>Chordata</taxon>
        <taxon>Craniata</taxon>
        <taxon>Vertebrata</taxon>
        <taxon>Euteleostomi</taxon>
        <taxon>Actinopterygii</taxon>
        <taxon>Neopterygii</taxon>
        <taxon>Teleostei</taxon>
        <taxon>Neoteleostei</taxon>
        <taxon>Acanthomorphata</taxon>
        <taxon>Eupercaria</taxon>
        <taxon>Perciformes</taxon>
        <taxon>Notothenioidei</taxon>
        <taxon>Nototheniidae</taxon>
        <taxon>Dissostichus</taxon>
    </lineage>
</organism>
<comment type="caution">
    <text evidence="1">The sequence shown here is derived from an EMBL/GenBank/DDBJ whole genome shotgun (WGS) entry which is preliminary data.</text>
</comment>
<sequence length="140" mass="15481">MGVCGVPQSITWWTRRRAKQRELCPNVATLATCVNAHRHYGPTQAIRLRVRRFGGRQGGPSFRVLDHPSDRVRQFYVIIPVLGTVAVRLQDRLSLTGSLLSVSFSELRHSLLQSVGVLLSALQLALLLVTPQLQTSALAT</sequence>
<feature type="non-terminal residue" evidence="1">
    <location>
        <position position="1"/>
    </location>
</feature>